<dbReference type="Ensembl" id="ENSPFOT00000026037.1">
    <property type="protein sequence ID" value="ENSPFOP00000028798.1"/>
    <property type="gene ID" value="ENSPFOG00000022898.1"/>
</dbReference>
<evidence type="ECO:0000259" key="3">
    <source>
        <dbReference type="SMART" id="SM00409"/>
    </source>
</evidence>
<dbReference type="PANTHER" id="PTHR11422">
    <property type="entry name" value="T-CELL SURFACE GLYCOPROTEIN CD4"/>
    <property type="match status" value="1"/>
</dbReference>
<dbReference type="SUPFAM" id="SSF48726">
    <property type="entry name" value="Immunoglobulin"/>
    <property type="match status" value="2"/>
</dbReference>
<dbReference type="Gene3D" id="2.60.40.10">
    <property type="entry name" value="Immunoglobulins"/>
    <property type="match status" value="2"/>
</dbReference>
<keyword evidence="2" id="KW-0732">Signal</keyword>
<organism evidence="4 5">
    <name type="scientific">Poecilia formosa</name>
    <name type="common">Amazon molly</name>
    <name type="synonym">Limia formosa</name>
    <dbReference type="NCBI Taxonomy" id="48698"/>
    <lineage>
        <taxon>Eukaryota</taxon>
        <taxon>Metazoa</taxon>
        <taxon>Chordata</taxon>
        <taxon>Craniata</taxon>
        <taxon>Vertebrata</taxon>
        <taxon>Euteleostomi</taxon>
        <taxon>Actinopterygii</taxon>
        <taxon>Neopterygii</taxon>
        <taxon>Teleostei</taxon>
        <taxon>Neoteleostei</taxon>
        <taxon>Acanthomorphata</taxon>
        <taxon>Ovalentaria</taxon>
        <taxon>Atherinomorphae</taxon>
        <taxon>Cyprinodontiformes</taxon>
        <taxon>Poeciliidae</taxon>
        <taxon>Poeciliinae</taxon>
        <taxon>Poecilia</taxon>
    </lineage>
</organism>
<evidence type="ECO:0000313" key="5">
    <source>
        <dbReference type="Proteomes" id="UP000028760"/>
    </source>
</evidence>
<dbReference type="OMA" id="SHVACEA"/>
<evidence type="ECO:0000256" key="1">
    <source>
        <dbReference type="SAM" id="MobiDB-lite"/>
    </source>
</evidence>
<dbReference type="Proteomes" id="UP000028760">
    <property type="component" value="Unassembled WGS sequence"/>
</dbReference>
<sequence>MITARETQTSLFLTLMLYLTATAAGQDQFLTVRVGDEATLPCRNVICTRNQCDGITWMFSDKRSSTLFENGQITEAAAAKSDRLKVTSGCSLVMKNVSVEDVGLYTYRQFVNGQQESDDANIYLSVIHMVQQKQKDKLILTCSVTDFSRCRHTVEWLNEGGEKMLSDMEEPDQSCSDTVTIPASDRNWKVKSEVLKCKVTNSYINKQQLFDFRIQSSGGKTAKTTTTTKPPRKISTRKSTTTKTTTTKLPATLST</sequence>
<protein>
    <recommendedName>
        <fullName evidence="3">Immunoglobulin domain-containing protein</fullName>
    </recommendedName>
</protein>
<accession>A0A096MBK7</accession>
<feature type="chain" id="PRO_5001921209" description="Immunoglobulin domain-containing protein" evidence="2">
    <location>
        <begin position="26"/>
        <end position="255"/>
    </location>
</feature>
<dbReference type="Pfam" id="PF07654">
    <property type="entry name" value="C1-set"/>
    <property type="match status" value="1"/>
</dbReference>
<proteinExistence type="predicted"/>
<feature type="compositionally biased region" description="Low complexity" evidence="1">
    <location>
        <begin position="219"/>
        <end position="229"/>
    </location>
</feature>
<feature type="domain" description="Immunoglobulin" evidence="3">
    <location>
        <begin position="27"/>
        <end position="125"/>
    </location>
</feature>
<feature type="region of interest" description="Disordered" evidence="1">
    <location>
        <begin position="219"/>
        <end position="255"/>
    </location>
</feature>
<dbReference type="SMART" id="SM00409">
    <property type="entry name" value="IG"/>
    <property type="match status" value="1"/>
</dbReference>
<dbReference type="EMBL" id="AYCK01010368">
    <property type="status" value="NOT_ANNOTATED_CDS"/>
    <property type="molecule type" value="Genomic_DNA"/>
</dbReference>
<reference evidence="5" key="1">
    <citation type="submission" date="2013-10" db="EMBL/GenBank/DDBJ databases">
        <authorList>
            <person name="Schartl M."/>
            <person name="Warren W."/>
        </authorList>
    </citation>
    <scope>NUCLEOTIDE SEQUENCE [LARGE SCALE GENOMIC DNA]</scope>
    <source>
        <strain evidence="5">female</strain>
    </source>
</reference>
<dbReference type="InterPro" id="IPR013783">
    <property type="entry name" value="Ig-like_fold"/>
</dbReference>
<dbReference type="eggNOG" id="ENOG502SURZ">
    <property type="taxonomic scope" value="Eukaryota"/>
</dbReference>
<dbReference type="GeneTree" id="ENSGT00930000151352"/>
<reference evidence="4" key="2">
    <citation type="submission" date="2025-08" db="UniProtKB">
        <authorList>
            <consortium name="Ensembl"/>
        </authorList>
    </citation>
    <scope>IDENTIFICATION</scope>
</reference>
<feature type="signal peptide" evidence="2">
    <location>
        <begin position="1"/>
        <end position="25"/>
    </location>
</feature>
<dbReference type="InterPro" id="IPR003597">
    <property type="entry name" value="Ig_C1-set"/>
</dbReference>
<name>A0A096MBK7_POEFO</name>
<dbReference type="STRING" id="48698.ENSPFOP00000028798"/>
<dbReference type="InterPro" id="IPR003599">
    <property type="entry name" value="Ig_sub"/>
</dbReference>
<feature type="compositionally biased region" description="Low complexity" evidence="1">
    <location>
        <begin position="237"/>
        <end position="255"/>
    </location>
</feature>
<evidence type="ECO:0000313" key="4">
    <source>
        <dbReference type="Ensembl" id="ENSPFOP00000028798.1"/>
    </source>
</evidence>
<dbReference type="AlphaFoldDB" id="A0A096MBK7"/>
<dbReference type="InterPro" id="IPR036179">
    <property type="entry name" value="Ig-like_dom_sf"/>
</dbReference>
<evidence type="ECO:0000256" key="2">
    <source>
        <dbReference type="SAM" id="SignalP"/>
    </source>
</evidence>
<keyword evidence="5" id="KW-1185">Reference proteome</keyword>
<reference evidence="4" key="3">
    <citation type="submission" date="2025-09" db="UniProtKB">
        <authorList>
            <consortium name="Ensembl"/>
        </authorList>
    </citation>
    <scope>IDENTIFICATION</scope>
</reference>